<keyword evidence="5 9" id="KW-0548">Nucleotidyltransferase</keyword>
<protein>
    <recommendedName>
        <fullName evidence="9">DNA-directed RNA polymerase subunit beta'</fullName>
        <shortName evidence="9">RNAP subunit beta'</shortName>
        <ecNumber evidence="9">2.7.7.6</ecNumber>
    </recommendedName>
    <alternativeName>
        <fullName evidence="9">RNA polymerase subunit beta'</fullName>
    </alternativeName>
    <alternativeName>
        <fullName evidence="9">Transcriptase subunit beta'</fullName>
    </alternativeName>
</protein>
<dbReference type="Gene3D" id="1.10.40.90">
    <property type="match status" value="1"/>
</dbReference>
<dbReference type="HAMAP" id="MF_01322">
    <property type="entry name" value="RNApol_bact_RpoC"/>
    <property type="match status" value="1"/>
</dbReference>
<feature type="binding site" evidence="9">
    <location>
        <position position="539"/>
    </location>
    <ligand>
        <name>Mg(2+)</name>
        <dbReference type="ChEBI" id="CHEBI:18420"/>
    </ligand>
</feature>
<evidence type="ECO:0000259" key="11">
    <source>
        <dbReference type="SMART" id="SM00663"/>
    </source>
</evidence>
<feature type="binding site" evidence="9">
    <location>
        <position position="537"/>
    </location>
    <ligand>
        <name>Mg(2+)</name>
        <dbReference type="ChEBI" id="CHEBI:18420"/>
    </ligand>
</feature>
<dbReference type="Gene3D" id="2.40.50.100">
    <property type="match status" value="1"/>
</dbReference>
<dbReference type="GO" id="GO:0008270">
    <property type="term" value="F:zinc ion binding"/>
    <property type="evidence" value="ECO:0007669"/>
    <property type="project" value="UniProtKB-UniRule"/>
</dbReference>
<dbReference type="PANTHER" id="PTHR19376">
    <property type="entry name" value="DNA-DIRECTED RNA POLYMERASE"/>
    <property type="match status" value="1"/>
</dbReference>
<evidence type="ECO:0000256" key="8">
    <source>
        <dbReference type="ARBA" id="ARBA00048552"/>
    </source>
</evidence>
<evidence type="ECO:0000313" key="13">
    <source>
        <dbReference type="Proteomes" id="UP000823634"/>
    </source>
</evidence>
<reference evidence="12" key="2">
    <citation type="journal article" date="2021" name="PeerJ">
        <title>Extensive microbial diversity within the chicken gut microbiome revealed by metagenomics and culture.</title>
        <authorList>
            <person name="Gilroy R."/>
            <person name="Ravi A."/>
            <person name="Getino M."/>
            <person name="Pursley I."/>
            <person name="Horton D.L."/>
            <person name="Alikhan N.F."/>
            <person name="Baker D."/>
            <person name="Gharbi K."/>
            <person name="Hall N."/>
            <person name="Watson M."/>
            <person name="Adriaenssens E.M."/>
            <person name="Foster-Nyarko E."/>
            <person name="Jarju S."/>
            <person name="Secka A."/>
            <person name="Antonio M."/>
            <person name="Oren A."/>
            <person name="Chaudhuri R.R."/>
            <person name="La Ragione R."/>
            <person name="Hildebrand F."/>
            <person name="Pallen M.J."/>
        </authorList>
    </citation>
    <scope>NUCLEOTIDE SEQUENCE</scope>
    <source>
        <strain evidence="12">17113</strain>
    </source>
</reference>
<keyword evidence="9" id="KW-0460">Magnesium</keyword>
<dbReference type="Gene3D" id="1.10.1790.20">
    <property type="match status" value="1"/>
</dbReference>
<evidence type="ECO:0000256" key="9">
    <source>
        <dbReference type="HAMAP-Rule" id="MF_01322"/>
    </source>
</evidence>
<dbReference type="GO" id="GO:0000428">
    <property type="term" value="C:DNA-directed RNA polymerase complex"/>
    <property type="evidence" value="ECO:0007669"/>
    <property type="project" value="UniProtKB-KW"/>
</dbReference>
<dbReference type="EC" id="2.7.7.6" evidence="9"/>
<evidence type="ECO:0000256" key="7">
    <source>
        <dbReference type="ARBA" id="ARBA00023163"/>
    </source>
</evidence>
<comment type="caution">
    <text evidence="12">The sequence shown here is derived from an EMBL/GenBank/DDBJ whole genome shotgun (WGS) entry which is preliminary data.</text>
</comment>
<dbReference type="InterPro" id="IPR012754">
    <property type="entry name" value="DNA-dir_RpoC_beta_prime_bact"/>
</dbReference>
<dbReference type="InterPro" id="IPR038120">
    <property type="entry name" value="Rpb1_funnel_sf"/>
</dbReference>
<dbReference type="InterPro" id="IPR042102">
    <property type="entry name" value="RNA_pol_Rpb1_3_sf"/>
</dbReference>
<accession>A0A9D9DGK8</accession>
<dbReference type="GO" id="GO:0000287">
    <property type="term" value="F:magnesium ion binding"/>
    <property type="evidence" value="ECO:0007669"/>
    <property type="project" value="UniProtKB-UniRule"/>
</dbReference>
<dbReference type="Gene3D" id="1.10.132.30">
    <property type="match status" value="1"/>
</dbReference>
<dbReference type="PANTHER" id="PTHR19376:SF54">
    <property type="entry name" value="DNA-DIRECTED RNA POLYMERASE SUBUNIT BETA"/>
    <property type="match status" value="1"/>
</dbReference>
<dbReference type="Pfam" id="PF00623">
    <property type="entry name" value="RNA_pol_Rpb1_2"/>
    <property type="match status" value="1"/>
</dbReference>
<dbReference type="InterPro" id="IPR000722">
    <property type="entry name" value="RNA_pol_asu"/>
</dbReference>
<sequence length="1362" mass="151130">MADKEKNNIASFDINDLSAVQIGLASPETIRGWSHGEVTRAETINYRSQKPEKGGLFCEKIFGPAKDYECNCGKYKKIRFKGITCEKCGVEVISKEWRRERMGHIELVSPCSHIWYLKSIPSRMGLALQMPPKQLEDVIYFNAWVCLNPGDSKVLSYKEYLDETTARGDASGEGAFCKAIREILARKPDDVEEVDGQKVTPSYVTEHRYIEEGSSDFDRANSLINRFRSPTESFSFYEGAAFISKYTKAEFGQGAESIKRLLHELGENLEQEFQIVAAELKKADKETAQTKTSKRLEVLGAFRSSHQKPEWMILDVIPVIPPDLRPMIQLEGGRSATSDVNDLYRRVISRNTRLKKLIDANAPRVILVNEKRMLQEAVDALIDNGRRTKAVTGTNNRKLKSLSAGLRGKPGRFRQNLLGKRVDYSGRSVIAVGPDLKMYQCGIPREMAVQLLRPFIAAELIKSKFVTAHKAADRYIDRYDPHVFDIVERIISDHPVLLNRAPTLHRLSIQAFQPKLVDGKAIRLHPLVCPGFNADFDGDQMAVHVPLGKAAQQEAVELMLASNNILSPKDGKAIVIPSQDMILGNFHLTTEESKEDFASRIEELSAKLALEKEKGVASIEHDGIEDMIEADERYMKAEGKVFHSTDEVVLAYENREVSLHNRIAIPASAIHKDPGTGMPEGVEGKYLITSVGKIIFNNVFPDDFPYLNDKPGASEEEMRSWFISPEDVYAALGDKLDLSPEAPSPIAQYIATLPLKSAIGKKQLGPIIDMVFSRYGALKTSAVLDKIKDQGFYYSMISSVTVAISDIKDIDGKYPMVEEGYKEVEDTNSFYREGYLTAEERHRRIVEIWKGITDKIADKIKANMKADKRNPLIIMADSGSRGSVDNFKQLIGMKGLVANPKNVEIELPIVSSYRGGMKVSEFFINTHGARKGSADTALKTADSGYLTRRLVDVAQDVIVREDDCHCDHGFVVREIRDTSRDTVIMKLSDRIAGRFTMHDIIDPNTGEIIVRENTLISDEQAKQVEKAGITEVEIRSVFTCQTKEGVCRHCYGLNRATGKLVEKGEAVGIMAAQSIGEPGTQLTMRVFHTGGMAGSDITQGLPRVQELVEARDPKGKAIISKFDGEVVSITPDGEKNKVRVKGSADNDFTYEPLQAARLRVKVGDHVEAGAKITDGAINPKDLLECAGVEKLEIYLIKEIQKVYAAQGIGIDCKHLEIIIRQMLRKVVIRDPGDTDLLPGSRVSVEAFTEANGKVLLEGKRPAVCVPFLLGITKAALETDSFLSAASFQETTRVLTDAAIKAKKDPLHGLKENVIAGKLIPAGTGLRTPAEEEKALEGFSVADAMRKVKLQYIEKHDRTDAVD</sequence>
<dbReference type="Gene3D" id="1.10.274.100">
    <property type="entry name" value="RNA polymerase Rpb1, domain 3"/>
    <property type="match status" value="1"/>
</dbReference>
<comment type="subunit">
    <text evidence="9">The RNAP catalytic core consists of 2 alpha, 1 beta, 1 beta' and 1 omega subunit. When a sigma factor is associated with the core the holoenzyme is formed, which can initiate transcription.</text>
</comment>
<comment type="similarity">
    <text evidence="2 9 10">Belongs to the RNA polymerase beta' chain family.</text>
</comment>
<dbReference type="InterPro" id="IPR006592">
    <property type="entry name" value="RNA_pol_N"/>
</dbReference>
<feature type="binding site" evidence="9">
    <location>
        <position position="1047"/>
    </location>
    <ligand>
        <name>Zn(2+)</name>
        <dbReference type="ChEBI" id="CHEBI:29105"/>
        <label>2</label>
    </ligand>
</feature>
<dbReference type="Proteomes" id="UP000823634">
    <property type="component" value="Unassembled WGS sequence"/>
</dbReference>
<organism evidence="12 13">
    <name type="scientific">Candidatus Alloenteromonas pullistercoris</name>
    <dbReference type="NCBI Taxonomy" id="2840785"/>
    <lineage>
        <taxon>Bacteria</taxon>
        <taxon>Bacillati</taxon>
        <taxon>Bacillota</taxon>
        <taxon>Bacillota incertae sedis</taxon>
        <taxon>Candidatus Alloenteromonas</taxon>
    </lineage>
</organism>
<feature type="binding site" evidence="9">
    <location>
        <position position="70"/>
    </location>
    <ligand>
        <name>Zn(2+)</name>
        <dbReference type="ChEBI" id="CHEBI:29105"/>
        <label>1</label>
    </ligand>
</feature>
<comment type="catalytic activity">
    <reaction evidence="8 9 10">
        <text>RNA(n) + a ribonucleoside 5'-triphosphate = RNA(n+1) + diphosphate</text>
        <dbReference type="Rhea" id="RHEA:21248"/>
        <dbReference type="Rhea" id="RHEA-COMP:14527"/>
        <dbReference type="Rhea" id="RHEA-COMP:17342"/>
        <dbReference type="ChEBI" id="CHEBI:33019"/>
        <dbReference type="ChEBI" id="CHEBI:61557"/>
        <dbReference type="ChEBI" id="CHEBI:140395"/>
        <dbReference type="EC" id="2.7.7.6"/>
    </reaction>
</comment>
<dbReference type="InterPro" id="IPR007081">
    <property type="entry name" value="RNA_pol_Rpb1_5"/>
</dbReference>
<dbReference type="SMART" id="SM00663">
    <property type="entry name" value="RPOLA_N"/>
    <property type="match status" value="1"/>
</dbReference>
<evidence type="ECO:0000256" key="4">
    <source>
        <dbReference type="ARBA" id="ARBA00022679"/>
    </source>
</evidence>
<feature type="binding site" evidence="9">
    <location>
        <position position="1050"/>
    </location>
    <ligand>
        <name>Zn(2+)</name>
        <dbReference type="ChEBI" id="CHEBI:29105"/>
        <label>2</label>
    </ligand>
</feature>
<dbReference type="InterPro" id="IPR007083">
    <property type="entry name" value="RNA_pol_Rpb1_4"/>
</dbReference>
<proteinExistence type="inferred from homology"/>
<dbReference type="GO" id="GO:0003677">
    <property type="term" value="F:DNA binding"/>
    <property type="evidence" value="ECO:0007669"/>
    <property type="project" value="UniProtKB-UniRule"/>
</dbReference>
<keyword evidence="9" id="KW-0862">Zinc</keyword>
<evidence type="ECO:0000256" key="5">
    <source>
        <dbReference type="ARBA" id="ARBA00022695"/>
    </source>
</evidence>
<keyword evidence="3 9" id="KW-0240">DNA-directed RNA polymerase</keyword>
<feature type="domain" description="RNA polymerase N-terminal" evidence="11">
    <location>
        <begin position="310"/>
        <end position="589"/>
    </location>
</feature>
<name>A0A9D9DGK8_9FIRM</name>
<dbReference type="Pfam" id="PF04997">
    <property type="entry name" value="RNA_pol_Rpb1_1"/>
    <property type="match status" value="1"/>
</dbReference>
<comment type="cofactor">
    <cofactor evidence="9">
        <name>Zn(2+)</name>
        <dbReference type="ChEBI" id="CHEBI:29105"/>
    </cofactor>
    <text evidence="9">Binds 2 Zn(2+) ions per subunit.</text>
</comment>
<dbReference type="EMBL" id="JADINA010000027">
    <property type="protein sequence ID" value="MBO8426522.1"/>
    <property type="molecule type" value="Genomic_DNA"/>
</dbReference>
<evidence type="ECO:0000256" key="3">
    <source>
        <dbReference type="ARBA" id="ARBA00022478"/>
    </source>
</evidence>
<evidence type="ECO:0000256" key="6">
    <source>
        <dbReference type="ARBA" id="ARBA00022723"/>
    </source>
</evidence>
<dbReference type="GO" id="GO:0003899">
    <property type="term" value="F:DNA-directed RNA polymerase activity"/>
    <property type="evidence" value="ECO:0007669"/>
    <property type="project" value="UniProtKB-UniRule"/>
</dbReference>
<keyword evidence="6 9" id="KW-0479">Metal-binding</keyword>
<dbReference type="Pfam" id="PF05000">
    <property type="entry name" value="RNA_pol_Rpb1_4"/>
    <property type="match status" value="1"/>
</dbReference>
<keyword evidence="4 9" id="KW-0808">Transferase</keyword>
<feature type="binding site" evidence="9">
    <location>
        <position position="72"/>
    </location>
    <ligand>
        <name>Zn(2+)</name>
        <dbReference type="ChEBI" id="CHEBI:29105"/>
        <label>1</label>
    </ligand>
</feature>
<dbReference type="NCBIfam" id="TIGR02386">
    <property type="entry name" value="rpoC_TIGR"/>
    <property type="match status" value="1"/>
</dbReference>
<evidence type="ECO:0000313" key="12">
    <source>
        <dbReference type="EMBL" id="MBO8426522.1"/>
    </source>
</evidence>
<dbReference type="InterPro" id="IPR007080">
    <property type="entry name" value="RNA_pol_Rpb1_1"/>
</dbReference>
<dbReference type="Gene3D" id="1.10.150.390">
    <property type="match status" value="1"/>
</dbReference>
<comment type="function">
    <text evidence="1 9 10">DNA-dependent RNA polymerase catalyzes the transcription of DNA into RNA using the four ribonucleoside triphosphates as substrates.</text>
</comment>
<dbReference type="InterPro" id="IPR044893">
    <property type="entry name" value="RNA_pol_Rpb1_clamp_domain"/>
</dbReference>
<dbReference type="InterPro" id="IPR045867">
    <property type="entry name" value="DNA-dir_RpoC_beta_prime"/>
</dbReference>
<feature type="binding site" evidence="9">
    <location>
        <position position="88"/>
    </location>
    <ligand>
        <name>Zn(2+)</name>
        <dbReference type="ChEBI" id="CHEBI:29105"/>
        <label>1</label>
    </ligand>
</feature>
<dbReference type="InterPro" id="IPR007066">
    <property type="entry name" value="RNA_pol_Rpb1_3"/>
</dbReference>
<dbReference type="SUPFAM" id="SSF64484">
    <property type="entry name" value="beta and beta-prime subunits of DNA dependent RNA-polymerase"/>
    <property type="match status" value="1"/>
</dbReference>
<dbReference type="Pfam" id="PF04983">
    <property type="entry name" value="RNA_pol_Rpb1_3"/>
    <property type="match status" value="1"/>
</dbReference>
<feature type="binding site" evidence="9">
    <location>
        <position position="85"/>
    </location>
    <ligand>
        <name>Zn(2+)</name>
        <dbReference type="ChEBI" id="CHEBI:29105"/>
        <label>1</label>
    </ligand>
</feature>
<evidence type="ECO:0000256" key="10">
    <source>
        <dbReference type="RuleBase" id="RU004279"/>
    </source>
</evidence>
<evidence type="ECO:0000256" key="2">
    <source>
        <dbReference type="ARBA" id="ARBA00006460"/>
    </source>
</evidence>
<feature type="binding site" evidence="9">
    <location>
        <position position="535"/>
    </location>
    <ligand>
        <name>Mg(2+)</name>
        <dbReference type="ChEBI" id="CHEBI:18420"/>
    </ligand>
</feature>
<comment type="cofactor">
    <cofactor evidence="9">
        <name>Mg(2+)</name>
        <dbReference type="ChEBI" id="CHEBI:18420"/>
    </cofactor>
    <text evidence="9">Binds 1 Mg(2+) ion per subunit.</text>
</comment>
<dbReference type="Gene3D" id="4.10.860.120">
    <property type="entry name" value="RNA polymerase II, clamp domain"/>
    <property type="match status" value="1"/>
</dbReference>
<dbReference type="CDD" id="cd02655">
    <property type="entry name" value="RNAP_beta'_C"/>
    <property type="match status" value="1"/>
</dbReference>
<reference evidence="12" key="1">
    <citation type="submission" date="2020-10" db="EMBL/GenBank/DDBJ databases">
        <authorList>
            <person name="Gilroy R."/>
        </authorList>
    </citation>
    <scope>NUCLEOTIDE SEQUENCE</scope>
    <source>
        <strain evidence="12">17113</strain>
    </source>
</reference>
<feature type="binding site" evidence="9">
    <location>
        <position position="1040"/>
    </location>
    <ligand>
        <name>Zn(2+)</name>
        <dbReference type="ChEBI" id="CHEBI:29105"/>
        <label>2</label>
    </ligand>
</feature>
<gene>
    <name evidence="9 12" type="primary">rpoC</name>
    <name evidence="12" type="ORF">IAC61_04285</name>
</gene>
<feature type="binding site" evidence="9">
    <location>
        <position position="964"/>
    </location>
    <ligand>
        <name>Zn(2+)</name>
        <dbReference type="ChEBI" id="CHEBI:29105"/>
        <label>2</label>
    </ligand>
</feature>
<dbReference type="GO" id="GO:0006351">
    <property type="term" value="P:DNA-templated transcription"/>
    <property type="evidence" value="ECO:0007669"/>
    <property type="project" value="UniProtKB-UniRule"/>
</dbReference>
<dbReference type="Pfam" id="PF04998">
    <property type="entry name" value="RNA_pol_Rpb1_5"/>
    <property type="match status" value="2"/>
</dbReference>
<evidence type="ECO:0000256" key="1">
    <source>
        <dbReference type="ARBA" id="ARBA00004026"/>
    </source>
</evidence>
<keyword evidence="7 9" id="KW-0804">Transcription</keyword>
<dbReference type="Gene3D" id="2.40.40.20">
    <property type="match status" value="1"/>
</dbReference>
<dbReference type="CDD" id="cd01609">
    <property type="entry name" value="RNAP_beta'_N"/>
    <property type="match status" value="1"/>
</dbReference>